<dbReference type="HOGENOM" id="CLU_106713_2_0_5"/>
<dbReference type="AlphaFoldDB" id="B8EMB6"/>
<protein>
    <submittedName>
        <fullName evidence="2">Cytochrome c prime</fullName>
    </submittedName>
</protein>
<dbReference type="GO" id="GO:0009055">
    <property type="term" value="F:electron transfer activity"/>
    <property type="evidence" value="ECO:0007669"/>
    <property type="project" value="InterPro"/>
</dbReference>
<dbReference type="RefSeq" id="WP_012592113.1">
    <property type="nucleotide sequence ID" value="NC_011666.1"/>
</dbReference>
<gene>
    <name evidence="2" type="ordered locus">Msil_3135</name>
</gene>
<proteinExistence type="predicted"/>
<evidence type="ECO:0000313" key="2">
    <source>
        <dbReference type="EMBL" id="ACK52044.1"/>
    </source>
</evidence>
<dbReference type="Pfam" id="PF01322">
    <property type="entry name" value="Cytochrom_C_2"/>
    <property type="match status" value="1"/>
</dbReference>
<evidence type="ECO:0000313" key="3">
    <source>
        <dbReference type="Proteomes" id="UP000002257"/>
    </source>
</evidence>
<feature type="signal peptide" evidence="1">
    <location>
        <begin position="1"/>
        <end position="27"/>
    </location>
</feature>
<keyword evidence="1" id="KW-0732">Signal</keyword>
<evidence type="ECO:0000256" key="1">
    <source>
        <dbReference type="SAM" id="SignalP"/>
    </source>
</evidence>
<organism evidence="2 3">
    <name type="scientific">Methylocella silvestris (strain DSM 15510 / CIP 108128 / LMG 27833 / NCIMB 13906 / BL2)</name>
    <dbReference type="NCBI Taxonomy" id="395965"/>
    <lineage>
        <taxon>Bacteria</taxon>
        <taxon>Pseudomonadati</taxon>
        <taxon>Pseudomonadota</taxon>
        <taxon>Alphaproteobacteria</taxon>
        <taxon>Hyphomicrobiales</taxon>
        <taxon>Beijerinckiaceae</taxon>
        <taxon>Methylocella</taxon>
    </lineage>
</organism>
<dbReference type="EMBL" id="CP001280">
    <property type="protein sequence ID" value="ACK52044.1"/>
    <property type="molecule type" value="Genomic_DNA"/>
</dbReference>
<dbReference type="Proteomes" id="UP000002257">
    <property type="component" value="Chromosome"/>
</dbReference>
<dbReference type="GO" id="GO:0020037">
    <property type="term" value="F:heme binding"/>
    <property type="evidence" value="ECO:0007669"/>
    <property type="project" value="InterPro"/>
</dbReference>
<dbReference type="GO" id="GO:0005506">
    <property type="term" value="F:iron ion binding"/>
    <property type="evidence" value="ECO:0007669"/>
    <property type="project" value="InterPro"/>
</dbReference>
<reference evidence="2 3" key="1">
    <citation type="journal article" date="2010" name="J. Bacteriol.">
        <title>Complete genome sequence of the aerobic facultative methanotroph Methylocella silvestris BL2.</title>
        <authorList>
            <person name="Chen Y."/>
            <person name="Crombie A."/>
            <person name="Rahman M.T."/>
            <person name="Dedysh S.N."/>
            <person name="Liesack W."/>
            <person name="Stott M.B."/>
            <person name="Alam M."/>
            <person name="Theisen A.R."/>
            <person name="Murrell J.C."/>
            <person name="Dunfield P.F."/>
        </authorList>
    </citation>
    <scope>NUCLEOTIDE SEQUENCE [LARGE SCALE GENOMIC DNA]</scope>
    <source>
        <strain evidence="3">DSM 15510 / CIP 108128 / LMG 27833 / NCIMB 13906 / BL2</strain>
    </source>
</reference>
<dbReference type="GO" id="GO:0022900">
    <property type="term" value="P:electron transport chain"/>
    <property type="evidence" value="ECO:0007669"/>
    <property type="project" value="InterPro"/>
</dbReference>
<dbReference type="eggNOG" id="COG3909">
    <property type="taxonomic scope" value="Bacteria"/>
</dbReference>
<dbReference type="SUPFAM" id="SSF47175">
    <property type="entry name" value="Cytochromes"/>
    <property type="match status" value="1"/>
</dbReference>
<dbReference type="STRING" id="395965.Msil_3135"/>
<name>B8EMB6_METSB</name>
<feature type="chain" id="PRO_5002871059" evidence="1">
    <location>
        <begin position="28"/>
        <end position="172"/>
    </location>
</feature>
<dbReference type="KEGG" id="msl:Msil_3135"/>
<dbReference type="InterPro" id="IPR002321">
    <property type="entry name" value="Cyt_c_II"/>
</dbReference>
<accession>B8EMB6</accession>
<sequence length="172" mass="17995">MSPKFGLTSKIAAAGVTLALGVSFALSANSQTAPAAGAAAGPSPGRQAVETRKAIFTLVGASFRPIGAILKGSTPYDAALVDKSIARVVFLSKFADDAFPEVSNLGEPETKAKPEIWTERADFETKLQNFQTHILALQKVNEQDKGPTDAFKTAAAAVGQDCKACHDAFKVK</sequence>
<dbReference type="InterPro" id="IPR010980">
    <property type="entry name" value="Cyt_c/b562"/>
</dbReference>
<dbReference type="OrthoDB" id="9811729at2"/>
<dbReference type="Gene3D" id="1.20.120.10">
    <property type="entry name" value="Cytochrome c/b562"/>
    <property type="match status" value="1"/>
</dbReference>
<keyword evidence="3" id="KW-1185">Reference proteome</keyword>
<dbReference type="PROSITE" id="PS51009">
    <property type="entry name" value="CYTCII"/>
    <property type="match status" value="1"/>
</dbReference>